<proteinExistence type="inferred from homology"/>
<dbReference type="HOGENOM" id="CLU_1084309_0_0_11"/>
<keyword evidence="3" id="KW-0963">Cytoplasm</keyword>
<keyword evidence="6" id="KW-1185">Reference proteome</keyword>
<dbReference type="STRING" id="882083.SacmaDRAFT_4658"/>
<organism evidence="5 6">
    <name type="scientific">Saccharomonospora marina XMU15</name>
    <dbReference type="NCBI Taxonomy" id="882083"/>
    <lineage>
        <taxon>Bacteria</taxon>
        <taxon>Bacillati</taxon>
        <taxon>Actinomycetota</taxon>
        <taxon>Actinomycetes</taxon>
        <taxon>Pseudonocardiales</taxon>
        <taxon>Pseudonocardiaceae</taxon>
        <taxon>Saccharomonospora</taxon>
    </lineage>
</organism>
<comment type="similarity">
    <text evidence="2">Belongs to the EspG family.</text>
</comment>
<dbReference type="InterPro" id="IPR025734">
    <property type="entry name" value="EspG"/>
</dbReference>
<evidence type="ECO:0000313" key="6">
    <source>
        <dbReference type="Proteomes" id="UP000004926"/>
    </source>
</evidence>
<protein>
    <submittedName>
        <fullName evidence="5">Uncharacterized protein</fullName>
    </submittedName>
</protein>
<accession>H5WX05</accession>
<dbReference type="Pfam" id="PF14011">
    <property type="entry name" value="ESX-1_EspG"/>
    <property type="match status" value="1"/>
</dbReference>
<comment type="subcellular location">
    <subcellularLocation>
        <location evidence="1">Cytoplasm</location>
    </subcellularLocation>
</comment>
<keyword evidence="4" id="KW-0143">Chaperone</keyword>
<dbReference type="EMBL" id="CM001439">
    <property type="protein sequence ID" value="EHR52833.1"/>
    <property type="molecule type" value="Genomic_DNA"/>
</dbReference>
<dbReference type="RefSeq" id="WP_009156211.1">
    <property type="nucleotide sequence ID" value="NZ_CM001439.1"/>
</dbReference>
<evidence type="ECO:0000256" key="3">
    <source>
        <dbReference type="ARBA" id="ARBA00022490"/>
    </source>
</evidence>
<evidence type="ECO:0000256" key="1">
    <source>
        <dbReference type="ARBA" id="ARBA00004496"/>
    </source>
</evidence>
<dbReference type="eggNOG" id="ENOG5033XYJ">
    <property type="taxonomic scope" value="Bacteria"/>
</dbReference>
<dbReference type="Proteomes" id="UP000004926">
    <property type="component" value="Chromosome"/>
</dbReference>
<name>H5WX05_9PSEU</name>
<sequence>MTAGSAVEGGVCFEPAELDLLAVHAGSRRPPFPLKVPSLGRISGEREALLAARATSLAARGLFTTHGPAGAAADLVAALREHRGAVDLVVVEGGTVTGVVAMIHGPGAVVCHQSIGGAPGPVTVERVSTAALTDELARATPKTGAAQTMPIALPPGVVGDVARLLENTAGIAAPRKRIRALVAERGGDEAAVDALMDLLPSVPGRGQLGAVIEPVAGRVERPLELSWLDAPKGRIRVDIDERGWVSINPLRHGELLRVLREAAALARG</sequence>
<dbReference type="OrthoDB" id="3680115at2"/>
<gene>
    <name evidence="5" type="ORF">SacmaDRAFT_4658</name>
</gene>
<reference evidence="5 6" key="1">
    <citation type="journal article" date="2012" name="Stand. Genomic Sci.">
        <title>Genome sequence of the ocean sediment bacterium Saccharomonospora marina type strain (XMU15(T)).</title>
        <authorList>
            <person name="Klenk H.P."/>
            <person name="Lu M."/>
            <person name="Lucas S."/>
            <person name="Lapidus A."/>
            <person name="Copeland A."/>
            <person name="Pitluck S."/>
            <person name="Goodwin L.A."/>
            <person name="Han C."/>
            <person name="Tapia R."/>
            <person name="Brambilla E.M."/>
            <person name="Potter G."/>
            <person name="Land M."/>
            <person name="Ivanova N."/>
            <person name="Rohde M."/>
            <person name="Goker M."/>
            <person name="Detter J.C."/>
            <person name="Li W.J."/>
            <person name="Kyrpides N.C."/>
            <person name="Woyke T."/>
        </authorList>
    </citation>
    <scope>NUCLEOTIDE SEQUENCE [LARGE SCALE GENOMIC DNA]</scope>
    <source>
        <strain evidence="5 6">XMU15</strain>
    </source>
</reference>
<evidence type="ECO:0000256" key="2">
    <source>
        <dbReference type="ARBA" id="ARBA00006411"/>
    </source>
</evidence>
<dbReference type="AlphaFoldDB" id="H5WX05"/>
<evidence type="ECO:0000313" key="5">
    <source>
        <dbReference type="EMBL" id="EHR52833.1"/>
    </source>
</evidence>
<evidence type="ECO:0000256" key="4">
    <source>
        <dbReference type="ARBA" id="ARBA00023186"/>
    </source>
</evidence>